<evidence type="ECO:0000313" key="2">
    <source>
        <dbReference type="EMBL" id="SDH42749.1"/>
    </source>
</evidence>
<gene>
    <name evidence="3" type="ORF">SAMN04487900_106134</name>
    <name evidence="2" type="ORF">SAMN04487901_12714</name>
</gene>
<reference evidence="3 4" key="2">
    <citation type="submission" date="2016-10" db="EMBL/GenBank/DDBJ databases">
        <authorList>
            <person name="Varghese N."/>
            <person name="Submissions S."/>
        </authorList>
    </citation>
    <scope>NUCLEOTIDE SEQUENCE</scope>
    <source>
        <strain evidence="3">BP1-145</strain>
        <strain evidence="4">BP1-148</strain>
    </source>
</reference>
<feature type="chain" id="PRO_5041051278" evidence="1">
    <location>
        <begin position="22"/>
        <end position="264"/>
    </location>
</feature>
<keyword evidence="1" id="KW-0732">Signal</keyword>
<dbReference type="EMBL" id="FNCQ01000027">
    <property type="protein sequence ID" value="SDH42749.1"/>
    <property type="molecule type" value="Genomic_DNA"/>
</dbReference>
<organism evidence="3 5">
    <name type="scientific">Prevotella communis</name>
    <dbReference type="NCBI Taxonomy" id="2913614"/>
    <lineage>
        <taxon>Bacteria</taxon>
        <taxon>Pseudomonadati</taxon>
        <taxon>Bacteroidota</taxon>
        <taxon>Bacteroidia</taxon>
        <taxon>Bacteroidales</taxon>
        <taxon>Prevotellaceae</taxon>
        <taxon>Prevotella</taxon>
    </lineage>
</organism>
<name>A0A1H0FW25_9BACT</name>
<sequence>MKKLFFLLLLTMMACIGCQWKFQSPEDTEKTGDIVVERFDRMEYLYLTSGDFAALQQMKTLYPTETGTLIEDVLKLGRVDDPDINTRFLIFFQDSTLQALMQGVNEQYADIDDLNKDLTKSFTRLTKNIPGLEIPRIYTQIGSLDQSVIVGDSMVGISLDKYLGANYPIYQKYGYTEQQRAMMTRKYIVPDCLAFYLLRHYPTPEEAADSAELRHEHMAKIQYVVNQVMQQRIFSNERIREVEKYMLQHKEVGYDELLSAKNHQ</sequence>
<evidence type="ECO:0000313" key="3">
    <source>
        <dbReference type="EMBL" id="SDN98771.1"/>
    </source>
</evidence>
<feature type="signal peptide" evidence="1">
    <location>
        <begin position="1"/>
        <end position="21"/>
    </location>
</feature>
<dbReference type="InterPro" id="IPR019853">
    <property type="entry name" value="GldB-like"/>
</dbReference>
<dbReference type="PROSITE" id="PS51257">
    <property type="entry name" value="PROKAR_LIPOPROTEIN"/>
    <property type="match status" value="1"/>
</dbReference>
<keyword evidence="4" id="KW-1185">Reference proteome</keyword>
<dbReference type="RefSeq" id="WP_091819288.1">
    <property type="nucleotide sequence ID" value="NZ_FNCQ01000027.1"/>
</dbReference>
<accession>A0A1H0FW25</accession>
<dbReference type="Pfam" id="PF25594">
    <property type="entry name" value="GldB_lipo"/>
    <property type="match status" value="1"/>
</dbReference>
<dbReference type="AlphaFoldDB" id="A0A1H0FW25"/>
<reference evidence="2 5" key="1">
    <citation type="submission" date="2016-10" db="EMBL/GenBank/DDBJ databases">
        <authorList>
            <person name="de Groot N.N."/>
        </authorList>
    </citation>
    <scope>NUCLEOTIDE SEQUENCE [LARGE SCALE GENOMIC DNA]</scope>
    <source>
        <strain evidence="5">BP1-145</strain>
        <strain evidence="2">BP1-148</strain>
    </source>
</reference>
<dbReference type="Proteomes" id="UP000199134">
    <property type="component" value="Unassembled WGS sequence"/>
</dbReference>
<dbReference type="EMBL" id="FNIW01000006">
    <property type="protein sequence ID" value="SDN98771.1"/>
    <property type="molecule type" value="Genomic_DNA"/>
</dbReference>
<evidence type="ECO:0000313" key="5">
    <source>
        <dbReference type="Proteomes" id="UP000199134"/>
    </source>
</evidence>
<proteinExistence type="predicted"/>
<evidence type="ECO:0000256" key="1">
    <source>
        <dbReference type="SAM" id="SignalP"/>
    </source>
</evidence>
<protein>
    <submittedName>
        <fullName evidence="3">Uncharacterized protein</fullName>
    </submittedName>
</protein>
<dbReference type="Proteomes" id="UP000198779">
    <property type="component" value="Unassembled WGS sequence"/>
</dbReference>
<dbReference type="OrthoDB" id="976022at2"/>
<accession>A0A1G8CBL4</accession>
<dbReference type="STRING" id="645274.SAMN04487901_12714"/>
<evidence type="ECO:0000313" key="4">
    <source>
        <dbReference type="Proteomes" id="UP000198779"/>
    </source>
</evidence>